<dbReference type="PROSITE" id="PS00916">
    <property type="entry name" value="PI3_4_KINASE_2"/>
    <property type="match status" value="1"/>
</dbReference>
<dbReference type="SMART" id="SM01345">
    <property type="entry name" value="Rapamycin_bind"/>
    <property type="match status" value="1"/>
</dbReference>
<dbReference type="Pfam" id="PF02260">
    <property type="entry name" value="FATC"/>
    <property type="match status" value="1"/>
</dbReference>
<feature type="compositionally biased region" description="Basic and acidic residues" evidence="12">
    <location>
        <begin position="111"/>
        <end position="136"/>
    </location>
</feature>
<dbReference type="InterPro" id="IPR036940">
    <property type="entry name" value="PI3/4_kinase_cat_sf"/>
</dbReference>
<dbReference type="Pfam" id="PF00454">
    <property type="entry name" value="PI3_PI4_kinase"/>
    <property type="match status" value="1"/>
</dbReference>
<dbReference type="SMART" id="SM01343">
    <property type="entry name" value="FATC"/>
    <property type="match status" value="1"/>
</dbReference>
<evidence type="ECO:0000256" key="12">
    <source>
        <dbReference type="SAM" id="MobiDB-lite"/>
    </source>
</evidence>
<feature type="domain" description="FATC" evidence="15">
    <location>
        <begin position="3631"/>
        <end position="3663"/>
    </location>
</feature>
<gene>
    <name evidence="16" type="ORF">RRG08_030465</name>
</gene>
<evidence type="ECO:0000256" key="4">
    <source>
        <dbReference type="ARBA" id="ARBA00022679"/>
    </source>
</evidence>
<evidence type="ECO:0000313" key="17">
    <source>
        <dbReference type="Proteomes" id="UP001283361"/>
    </source>
</evidence>
<dbReference type="FunFam" id="3.30.1010.10:FF:000010">
    <property type="entry name" value="serine/threonine-protein kinase SMG1 isoform X1"/>
    <property type="match status" value="1"/>
</dbReference>
<evidence type="ECO:0000259" key="15">
    <source>
        <dbReference type="PROSITE" id="PS51190"/>
    </source>
</evidence>
<feature type="compositionally biased region" description="Basic and acidic residues" evidence="12">
    <location>
        <begin position="146"/>
        <end position="159"/>
    </location>
</feature>
<evidence type="ECO:0000256" key="6">
    <source>
        <dbReference type="ARBA" id="ARBA00022777"/>
    </source>
</evidence>
<keyword evidence="3" id="KW-0723">Serine/threonine-protein kinase</keyword>
<evidence type="ECO:0000313" key="16">
    <source>
        <dbReference type="EMBL" id="KAK3797240.1"/>
    </source>
</evidence>
<reference evidence="16" key="1">
    <citation type="journal article" date="2023" name="G3 (Bethesda)">
        <title>A reference genome for the long-term kleptoplast-retaining sea slug Elysia crispata morphotype clarki.</title>
        <authorList>
            <person name="Eastman K.E."/>
            <person name="Pendleton A.L."/>
            <person name="Shaikh M.A."/>
            <person name="Suttiyut T."/>
            <person name="Ogas R."/>
            <person name="Tomko P."/>
            <person name="Gavelis G."/>
            <person name="Widhalm J.R."/>
            <person name="Wisecaver J.H."/>
        </authorList>
    </citation>
    <scope>NUCLEOTIDE SEQUENCE</scope>
    <source>
        <strain evidence="16">ECLA1</strain>
    </source>
</reference>
<feature type="compositionally biased region" description="Basic and acidic residues" evidence="12">
    <location>
        <begin position="41"/>
        <end position="71"/>
    </location>
</feature>
<evidence type="ECO:0000256" key="9">
    <source>
        <dbReference type="ARBA" id="ARBA00047899"/>
    </source>
</evidence>
<dbReference type="Proteomes" id="UP001283361">
    <property type="component" value="Unassembled WGS sequence"/>
</dbReference>
<dbReference type="InterPro" id="IPR018936">
    <property type="entry name" value="PI3/4_kinase_CS"/>
</dbReference>
<evidence type="ECO:0000259" key="14">
    <source>
        <dbReference type="PROSITE" id="PS51189"/>
    </source>
</evidence>
<proteinExistence type="inferred from homology"/>
<feature type="region of interest" description="Disordered" evidence="12">
    <location>
        <begin position="1178"/>
        <end position="1217"/>
    </location>
</feature>
<organism evidence="16 17">
    <name type="scientific">Elysia crispata</name>
    <name type="common">lettuce slug</name>
    <dbReference type="NCBI Taxonomy" id="231223"/>
    <lineage>
        <taxon>Eukaryota</taxon>
        <taxon>Metazoa</taxon>
        <taxon>Spiralia</taxon>
        <taxon>Lophotrochozoa</taxon>
        <taxon>Mollusca</taxon>
        <taxon>Gastropoda</taxon>
        <taxon>Heterobranchia</taxon>
        <taxon>Euthyneura</taxon>
        <taxon>Panpulmonata</taxon>
        <taxon>Sacoglossa</taxon>
        <taxon>Placobranchoidea</taxon>
        <taxon>Plakobranchidae</taxon>
        <taxon>Elysia</taxon>
    </lineage>
</organism>
<evidence type="ECO:0000256" key="1">
    <source>
        <dbReference type="ARBA" id="ARBA00011031"/>
    </source>
</evidence>
<keyword evidence="6" id="KW-0418">Kinase</keyword>
<evidence type="ECO:0000256" key="3">
    <source>
        <dbReference type="ARBA" id="ARBA00022527"/>
    </source>
</evidence>
<dbReference type="EMBL" id="JAWDGP010000795">
    <property type="protein sequence ID" value="KAK3797240.1"/>
    <property type="molecule type" value="Genomic_DNA"/>
</dbReference>
<dbReference type="SUPFAM" id="SSF56112">
    <property type="entry name" value="Protein kinase-like (PK-like)"/>
    <property type="match status" value="1"/>
</dbReference>
<dbReference type="SMART" id="SM00146">
    <property type="entry name" value="PI3Kc"/>
    <property type="match status" value="1"/>
</dbReference>
<dbReference type="GO" id="GO:0000184">
    <property type="term" value="P:nuclear-transcribed mRNA catabolic process, nonsense-mediated decay"/>
    <property type="evidence" value="ECO:0007669"/>
    <property type="project" value="UniProtKB-KW"/>
</dbReference>
<dbReference type="EC" id="2.7.11.1" evidence="2"/>
<feature type="domain" description="PI3K/PI4K catalytic" evidence="13">
    <location>
        <begin position="2158"/>
        <end position="2508"/>
    </location>
</feature>
<dbReference type="PROSITE" id="PS51190">
    <property type="entry name" value="FATC"/>
    <property type="match status" value="1"/>
</dbReference>
<feature type="region of interest" description="Disordered" evidence="12">
    <location>
        <begin position="1"/>
        <end position="159"/>
    </location>
</feature>
<dbReference type="PROSITE" id="PS50290">
    <property type="entry name" value="PI3_4_KINASE_3"/>
    <property type="match status" value="1"/>
</dbReference>
<dbReference type="PROSITE" id="PS51189">
    <property type="entry name" value="FAT"/>
    <property type="match status" value="1"/>
</dbReference>
<dbReference type="InterPro" id="IPR050517">
    <property type="entry name" value="DDR_Repair_Kinase"/>
</dbReference>
<feature type="domain" description="FAT" evidence="14">
    <location>
        <begin position="1537"/>
        <end position="1905"/>
    </location>
</feature>
<keyword evidence="11" id="KW-0175">Coiled coil</keyword>
<keyword evidence="4" id="KW-0808">Transferase</keyword>
<feature type="compositionally biased region" description="Basic and acidic residues" evidence="12">
    <location>
        <begin position="78"/>
        <end position="90"/>
    </location>
</feature>
<evidence type="ECO:0000259" key="13">
    <source>
        <dbReference type="PROSITE" id="PS50290"/>
    </source>
</evidence>
<dbReference type="CDD" id="cd05170">
    <property type="entry name" value="PIKKc_SMG1"/>
    <property type="match status" value="1"/>
</dbReference>
<dbReference type="InterPro" id="IPR039414">
    <property type="entry name" value="SMG1_PIKKc"/>
</dbReference>
<comment type="similarity">
    <text evidence="1">Belongs to the PI3/PI4-kinase family.</text>
</comment>
<feature type="compositionally biased region" description="Low complexity" evidence="12">
    <location>
        <begin position="94"/>
        <end position="110"/>
    </location>
</feature>
<evidence type="ECO:0000256" key="8">
    <source>
        <dbReference type="ARBA" id="ARBA00023161"/>
    </source>
</evidence>
<dbReference type="SUPFAM" id="SSF48371">
    <property type="entry name" value="ARM repeat"/>
    <property type="match status" value="2"/>
</dbReference>
<dbReference type="InterPro" id="IPR031559">
    <property type="entry name" value="SMG1"/>
</dbReference>
<dbReference type="GO" id="GO:0005634">
    <property type="term" value="C:nucleus"/>
    <property type="evidence" value="ECO:0007669"/>
    <property type="project" value="TreeGrafter"/>
</dbReference>
<feature type="coiled-coil region" evidence="11">
    <location>
        <begin position="2001"/>
        <end position="2035"/>
    </location>
</feature>
<protein>
    <recommendedName>
        <fullName evidence="2">non-specific serine/threonine protein kinase</fullName>
        <ecNumber evidence="2">2.7.11.1</ecNumber>
    </recommendedName>
</protein>
<sequence length="3663" mass="409264">MDVERERPKAPDKDINTKQNGMDGEREDEGQEKLAATSNKINDRSGRKETLVGESKVRQSASHKYDRDERNAYSSRQDGGKGDRGKDTNRRSSSRGSYASGSNNNAAGQAARDRRNDDLDKRGYSEKLGRRDDSQYRSRHSGSSGYDRKGDGKDSSKGFSEDPLFKLMKRITRVGFDRDRRLTSARQLKDYLQCQELKSSKSPKQLFDTVDALQNVLFERATFKELNHEVALCIGLLGSILDQDIPRFFEWAFDVINSSEEEVKCYICVALLEMIRQDETQQKSRELIGNVMVNVMHLLDSTSSPNLFMVTIDIVVVLARIYPHIFGTFFRDAVDTVIGWLIDVTSSPQLVEHLCTGLVQLHPFWITDIQFSFMMIEQFTEDLEMFLGGDMARAEQGLGDHTVEALINRVAALLKVYYTVMLCLGENISVLRGGPVTVEYLSEPLQKLVVSLSPTVKARKSDNINILSNDIIRLLLHQLLSAVNNTSCGDLILPYVICQTDSVKLMTDNVAISLIRLLQKVVEIYSTQLPVYILMHLLGPGSVLPSLRFSLCPQVVTELMALYHSLLALKSVPLLEEAYRLVLGDTEVAYNTLLSEASRPPLKFLDPAANSWSQHIYSPRQAQQAILFNIGALAEIANTKSNLIGMWALSPSIFTLLSSNLMISDTWMNKHEAMVVYTVVHAFYSHCTRHANFVSSSVLLTSASPLDTSRMAGISQATNQNFTRIIQIIVTMLSSSATAFDSRCLLMKWTNEILSALTSTPHVYSNPTVGSLMTAIILQGYHNEQQVFQCASHCLKTVFSGLAKLSDETVKKCLELCMYRLSDARKNVREIFLTLLKTLPLDKVLNMDLFEGKEEWMANDPQEHQVGMTSVWHARRAHMASPPSGTFHSHNFRHIMAYILSGTQPGQCGTFHWLEAMYHARQRSGSEKGRSDSFNKLAGIIDNNESLLWFWATWECAQFAILARLRTPLGKAPETFVAIESVIKAFAVESQNLDALEDSPEKKDSARSEKVGDYTCLQRVHLLMNFMENLDKLLYNAYEGCSVAMPALHKVVKTFFRTNRHTCLEWLSRIRMSLLTIAVHSGRWACAVRQGFELLRDLEDAGTTRINNPVFEQALVYVVQALCELWAPDSIVGVYHWCQEVTGQALPWILAMADKANKRYEKAATDFQTSLTSMIVSQGKGKPECKSDDNDNSVAGESEHYTGKENMRPKEQNSSVSSAPTIRFVSQQVADCYAKLSDWASVIDWQESFTNMQQNMSLDGKQGNTWGWLKSPMDVNFIRALSEFEIGNVEGVKQSLELIPGMSISDCGGSSSKSTEACSSGGCPITLLSSNSWDVGREEEQLQRMLVRASTQLMEQTETLHRTDTMRCIQQAERQGDGLFRMFSMVWPPALPSHCLTQLASFVALRKQLDNKHNETSLIPLSSQLEPAVDDDLSVYSQLMRTINLQRRLISCNKQNELASQLSQLQLAAATVARKQLNTATAEDILLRQVSFSQAVETPPESILSALAGIKPQIGIGDVELAEMLKMQREGAKLLRTLGKQRSSLDVLANSIITSCAASSSAAAAWNPNLVWANLNARSLLTLVKWLQLDPKLLTSVTSQVPQAGSMGSSSIGEASAPSPLAAKLNTLLEMEGLAVAQSRTTLVDPESSIGISPMLPETEGVVGRLLHLSTMQSTTLAKAWFSLAAWCYKWGRKAVDNASNGYVELSVQEEDQVIEILPKTIKTEDRKNILSVLSHIHSVESSEEDIIEEDQSLYDDGTETTRKQLLACCSSGTLTDQCVDQLIGVWKEVVKRVYHYYRLSAKAYFTFLHVNGLSENPDNEGGNVISTLRLLRLLVKHASELREVLETGLSQTPTNPWKGIIPQLFSRLSHPESYVRQSISELLCRIALDTPHLIVYPAVVGSSSKIQVKIPGQKGFFKPFLSQGEEQLDNYDPVVIRDSGDNAAVIDDEDADEGSSPELQACLSTIVDALSKMNPQMIAEVQLMVQELRRVTLLWDELWLGTLNQQAADVQRRLAQLEAEVRRVQANASLSEDMKATVIREKHRTIMKPTLYLMEHLNEITSQAPQTPQERWFQATYGKQISTALQRLREPPDPSSPHDTWSIFKCIHHSLQQRAQKRNSLQLKMDEISPRLAALKNSVIPMPGLTTPGQVITIESVHNTSQILPTKTKPKKLIFIGSDGKRHPYLFKGLEDLHLDERIMQFLSIVNNMFSYHKRSNECLYRYRARHYSVTPLGPRSGLIQWVEGATALFSLYKKWQQREALAHTLKSTHSSQQQPTIPRPSEVFFSKLTPILKEKGLDNLDNRKDWPLSVLRQVLDELMDETPDDLLAKEMWCCSSGAGEWWQMTQSYARSTAVMSMIGYIIGLGDRHLDNVLVDLATGEVVHIDYNVCFEKGKSLRVPEKVPFRMTANIETALGLTGVEGTFRVSAEHVIKTMRKGRESLLTLLEAFVYDPLVDWTTGGDAGFTGAFYGGDLGAQGGMGAAGGPEGRQSKQQMERDITSSMFAIRLTEMESAWATNKSELMSSLPELGETVESWLKTTGRLAECGDVIENLNTVRGVLEEAQISPHHSLHSLFDRYSDYLVLKESRDQVMAAVGERINEFSNWHNIHTLSLEKLQSPGFQSMCAELSSLLELSPPSFAAASSFLQGAGQFQIIAQCEQLESEMCSILEQRRSVLHNAVQILHTYSTLVSQFGSVCAEDNRTFKFLGWLQEILSDFTSIKCEEVMSQYHDEYNPTPASQLSKVQIVLNIETKLKNQISDLNTKLLKLIDRRAQESSETVLLEVQVQEMEDALKKFLQDNGVEGENSLTSVIVSALFTLNKRYLQMEVAAAAASDRLMDLTSRDGDWFLDELCSMSANVNQFLATLSAYTHTCDSPLVKSMLYSLGSTHSVYIALQELNMNFRSIILPEAVKLTQAQDGHLLSILSQLQSLISQGQLPLETLVTQLELMHRNALMGMEDPKPDILAEVDRLRLGYSNLLHQTASITTLTSAEGIRSNCNNNTKQEQLTSGQMLLMGFDGLFTRLESDFAEVLDSLSLLDVPTVWRKVDTVREAKSMQLSNFSTTTRPLLVSIFFLKRLQAIQEFFFMATQLAAAMQGLAGGVIYDDEQMAKPIKKFIADFVRKQVLGFPSQLLAYLILVFVGQLGINVAVEIELKEIGAEWKVPLEQLCKKGLEAASGAGQFQHRHLSECTSITSHLDTAWRKLDLARRLDTQVGLMKGQIQRCQPQLARFQWLHEDLFTQAGRQPAQMAPPNRGTVLAEMKKTVQLILSQEPGLAGCQERYSQMEASISQRLRWAAGANPSLNTVLDSFEKATALRQKFIEEETQRNTEVSNLCQGILHLEALRTITQEASAADTAFMQLLNQCSECSMLLESTCSSVADIELQIISLKPLTNGEKTDAVWAKQAVEAVDEAVVKAQVDMELIAQDLAVCQRGIRDAVTTIKGHLSTHHKLMSDIRSILKTLAKLEEQDFGEEIQPASIRGYLADYKNFSEKITLVLKTVVSEETTQEEMTQGITDLQELQAELDGVYDSLMEFAPSIFNKNVGQPVQGDISKRVTDSPSRAGRDRDSPPLAANNSPITAVSTKLPVKKDKVSRDPKTGKAVQERNWYAVGVWRRVKMKLEGRDPDPNKKMTVAEQVEYVIQEAKNPDNLAVLYEGWTPWV</sequence>
<feature type="region of interest" description="Disordered" evidence="12">
    <location>
        <begin position="3550"/>
        <end position="3579"/>
    </location>
</feature>
<evidence type="ECO:0000256" key="10">
    <source>
        <dbReference type="ARBA" id="ARBA00048679"/>
    </source>
</evidence>
<comment type="caution">
    <text evidence="16">The sequence shown here is derived from an EMBL/GenBank/DDBJ whole genome shotgun (WGS) entry which is preliminary data.</text>
</comment>
<dbReference type="InterPro" id="IPR011009">
    <property type="entry name" value="Kinase-like_dom_sf"/>
</dbReference>
<keyword evidence="5" id="KW-0547">Nucleotide-binding</keyword>
<feature type="compositionally biased region" description="Basic and acidic residues" evidence="12">
    <location>
        <begin position="1"/>
        <end position="16"/>
    </location>
</feature>
<feature type="compositionally biased region" description="Basic and acidic residues" evidence="12">
    <location>
        <begin position="3553"/>
        <end position="3570"/>
    </location>
</feature>
<comment type="catalytic activity">
    <reaction evidence="10">
        <text>L-seryl-[protein] + ATP = O-phospho-L-seryl-[protein] + ADP + H(+)</text>
        <dbReference type="Rhea" id="RHEA:17989"/>
        <dbReference type="Rhea" id="RHEA-COMP:9863"/>
        <dbReference type="Rhea" id="RHEA-COMP:11604"/>
        <dbReference type="ChEBI" id="CHEBI:15378"/>
        <dbReference type="ChEBI" id="CHEBI:29999"/>
        <dbReference type="ChEBI" id="CHEBI:30616"/>
        <dbReference type="ChEBI" id="CHEBI:83421"/>
        <dbReference type="ChEBI" id="CHEBI:456216"/>
        <dbReference type="EC" id="2.7.11.1"/>
    </reaction>
</comment>
<evidence type="ECO:0000256" key="5">
    <source>
        <dbReference type="ARBA" id="ARBA00022741"/>
    </source>
</evidence>
<dbReference type="PANTHER" id="PTHR11139">
    <property type="entry name" value="ATAXIA TELANGIECTASIA MUTATED ATM -RELATED"/>
    <property type="match status" value="1"/>
</dbReference>
<evidence type="ECO:0000256" key="2">
    <source>
        <dbReference type="ARBA" id="ARBA00012513"/>
    </source>
</evidence>
<keyword evidence="7" id="KW-0067">ATP-binding</keyword>
<dbReference type="GO" id="GO:0004674">
    <property type="term" value="F:protein serine/threonine kinase activity"/>
    <property type="evidence" value="ECO:0007669"/>
    <property type="project" value="UniProtKB-KW"/>
</dbReference>
<dbReference type="Pfam" id="PF15785">
    <property type="entry name" value="SMG1"/>
    <property type="match status" value="1"/>
</dbReference>
<keyword evidence="8" id="KW-0866">Nonsense-mediated mRNA decay</keyword>
<dbReference type="InterPro" id="IPR016024">
    <property type="entry name" value="ARM-type_fold"/>
</dbReference>
<dbReference type="PANTHER" id="PTHR11139:SF71">
    <property type="entry name" value="SERINE_THREONINE-PROTEIN KINASE SMG1"/>
    <property type="match status" value="1"/>
</dbReference>
<dbReference type="InterPro" id="IPR003152">
    <property type="entry name" value="FATC_dom"/>
</dbReference>
<feature type="compositionally biased region" description="Basic and acidic residues" evidence="12">
    <location>
        <begin position="1197"/>
        <end position="1211"/>
    </location>
</feature>
<name>A0AAE1AZT7_9GAST</name>
<keyword evidence="17" id="KW-1185">Reference proteome</keyword>
<accession>A0AAE1AZT7</accession>
<dbReference type="Gene3D" id="3.30.1010.10">
    <property type="entry name" value="Phosphatidylinositol 3-kinase Catalytic Subunit, Chain A, domain 4"/>
    <property type="match status" value="1"/>
</dbReference>
<evidence type="ECO:0000256" key="11">
    <source>
        <dbReference type="SAM" id="Coils"/>
    </source>
</evidence>
<dbReference type="InterPro" id="IPR014009">
    <property type="entry name" value="PIK_FAT"/>
</dbReference>
<evidence type="ECO:0000256" key="7">
    <source>
        <dbReference type="ARBA" id="ARBA00022840"/>
    </source>
</evidence>
<dbReference type="InterPro" id="IPR000403">
    <property type="entry name" value="PI3/4_kinase_cat_dom"/>
</dbReference>
<dbReference type="GO" id="GO:0005524">
    <property type="term" value="F:ATP binding"/>
    <property type="evidence" value="ECO:0007669"/>
    <property type="project" value="UniProtKB-KW"/>
</dbReference>
<dbReference type="Gene3D" id="1.10.1070.11">
    <property type="entry name" value="Phosphatidylinositol 3-/4-kinase, catalytic domain"/>
    <property type="match status" value="1"/>
</dbReference>
<comment type="catalytic activity">
    <reaction evidence="9">
        <text>L-threonyl-[protein] + ATP = O-phospho-L-threonyl-[protein] + ADP + H(+)</text>
        <dbReference type="Rhea" id="RHEA:46608"/>
        <dbReference type="Rhea" id="RHEA-COMP:11060"/>
        <dbReference type="Rhea" id="RHEA-COMP:11605"/>
        <dbReference type="ChEBI" id="CHEBI:15378"/>
        <dbReference type="ChEBI" id="CHEBI:30013"/>
        <dbReference type="ChEBI" id="CHEBI:30616"/>
        <dbReference type="ChEBI" id="CHEBI:61977"/>
        <dbReference type="ChEBI" id="CHEBI:456216"/>
        <dbReference type="EC" id="2.7.11.1"/>
    </reaction>
</comment>
<dbReference type="FunFam" id="1.10.1070.11:FF:000008">
    <property type="entry name" value="serine/threonine-protein kinase SMG1 isoform X2"/>
    <property type="match status" value="1"/>
</dbReference>